<accession>A0A811T859</accession>
<evidence type="ECO:0000313" key="1">
    <source>
        <dbReference type="EMBL" id="CAD6491793.1"/>
    </source>
</evidence>
<evidence type="ECO:0000313" key="2">
    <source>
        <dbReference type="Proteomes" id="UP000603056"/>
    </source>
</evidence>
<gene>
    <name evidence="1" type="ORF">FFODKBPE_00214</name>
</gene>
<organism evidence="1 2">
    <name type="scientific">Candidatus Argoarchaeum ethanivorans</name>
    <dbReference type="NCBI Taxonomy" id="2608793"/>
    <lineage>
        <taxon>Archaea</taxon>
        <taxon>Methanobacteriati</taxon>
        <taxon>Methanobacteriota</taxon>
        <taxon>Stenosarchaea group</taxon>
        <taxon>Methanomicrobia</taxon>
        <taxon>Methanosarcinales</taxon>
        <taxon>Methanosarcinales incertae sedis</taxon>
        <taxon>GOM Arc I cluster</taxon>
        <taxon>Candidatus Argoarchaeum</taxon>
    </lineage>
</organism>
<dbReference type="Proteomes" id="UP000603056">
    <property type="component" value="Unassembled WGS sequence"/>
</dbReference>
<comment type="caution">
    <text evidence="1">The sequence shown here is derived from an EMBL/GenBank/DDBJ whole genome shotgun (WGS) entry which is preliminary data.</text>
</comment>
<dbReference type="EMBL" id="CAJHIP010000005">
    <property type="protein sequence ID" value="CAD6491793.1"/>
    <property type="molecule type" value="Genomic_DNA"/>
</dbReference>
<proteinExistence type="predicted"/>
<name>A0A811T859_9EURY</name>
<protein>
    <recommendedName>
        <fullName evidence="3">DUF4411 domain-containing protein</fullName>
    </recommendedName>
</protein>
<dbReference type="InterPro" id="IPR016541">
    <property type="entry name" value="UCP008505"/>
</dbReference>
<dbReference type="Pfam" id="PF14367">
    <property type="entry name" value="DUF4411"/>
    <property type="match status" value="1"/>
</dbReference>
<reference evidence="1" key="1">
    <citation type="submission" date="2020-10" db="EMBL/GenBank/DDBJ databases">
        <authorList>
            <person name="Hahn C.J."/>
            <person name="Laso-Perez R."/>
            <person name="Vulcano F."/>
            <person name="Vaziourakis K.-M."/>
            <person name="Stokke R."/>
            <person name="Steen I.H."/>
            <person name="Teske A."/>
            <person name="Boetius A."/>
            <person name="Liebeke M."/>
            <person name="Amann R."/>
            <person name="Knittel K."/>
        </authorList>
    </citation>
    <scope>NUCLEOTIDE SEQUENCE</scope>
    <source>
        <strain evidence="1">Gfbio:e3339647-f889-4370-9287-4fb5cb688e4c:AG394J04_GoMArc1</strain>
    </source>
</reference>
<evidence type="ECO:0008006" key="3">
    <source>
        <dbReference type="Google" id="ProtNLM"/>
    </source>
</evidence>
<sequence length="163" mass="18982">MTSNCYIIDTSSLVQLNRNNPLDVFPTIWKKLEALIKENRLVAPKEVLLEISQNDDQLNKWAKNQKKMFKNLTQKQIEIVKKILDKFPSLIDVERKYDADPWVIALAAEMANSSQKTLFQVKRLIVTEEARRGNKVRIPLVSDDFSIESIDVISMFRIEGWKF</sequence>
<dbReference type="AlphaFoldDB" id="A0A811T859"/>